<reference evidence="9" key="1">
    <citation type="submission" date="2022-08" db="EMBL/GenBank/DDBJ databases">
        <title>Novel sulfate-reducing endosymbionts in the free-living metamonad Anaeramoeba.</title>
        <authorList>
            <person name="Jerlstrom-Hultqvist J."/>
            <person name="Cepicka I."/>
            <person name="Gallot-Lavallee L."/>
            <person name="Salas-Leiva D."/>
            <person name="Curtis B.A."/>
            <person name="Zahonova K."/>
            <person name="Pipaliya S."/>
            <person name="Dacks J."/>
            <person name="Roger A.J."/>
        </authorList>
    </citation>
    <scope>NUCLEOTIDE SEQUENCE</scope>
    <source>
        <strain evidence="9">Schooner1</strain>
    </source>
</reference>
<dbReference type="SUPFAM" id="SSF81321">
    <property type="entry name" value="Family A G protein-coupled receptor-like"/>
    <property type="match status" value="1"/>
</dbReference>
<feature type="compositionally biased region" description="Basic and acidic residues" evidence="5">
    <location>
        <begin position="445"/>
        <end position="454"/>
    </location>
</feature>
<keyword evidence="3 6" id="KW-1133">Transmembrane helix</keyword>
<dbReference type="PANTHER" id="PTHR23112">
    <property type="entry name" value="G PROTEIN-COUPLED RECEPTOR 157-RELATED"/>
    <property type="match status" value="1"/>
</dbReference>
<proteinExistence type="predicted"/>
<keyword evidence="10" id="KW-1185">Reference proteome</keyword>
<evidence type="ECO:0000313" key="9">
    <source>
        <dbReference type="EMBL" id="KAJ6247983.1"/>
    </source>
</evidence>
<feature type="domain" description="RGS" evidence="7">
    <location>
        <begin position="261"/>
        <end position="379"/>
    </location>
</feature>
<evidence type="ECO:0000256" key="2">
    <source>
        <dbReference type="ARBA" id="ARBA00022692"/>
    </source>
</evidence>
<dbReference type="PANTHER" id="PTHR23112:SF0">
    <property type="entry name" value="TRANSMEMBRANE PROTEIN 116"/>
    <property type="match status" value="1"/>
</dbReference>
<evidence type="ECO:0000256" key="6">
    <source>
        <dbReference type="SAM" id="Phobius"/>
    </source>
</evidence>
<feature type="transmembrane region" description="Helical" evidence="6">
    <location>
        <begin position="199"/>
        <end position="216"/>
    </location>
</feature>
<feature type="domain" description="G-protein coupled receptors family 2 profile 2" evidence="8">
    <location>
        <begin position="11"/>
        <end position="254"/>
    </location>
</feature>
<dbReference type="PRINTS" id="PR02001">
    <property type="entry name" value="GCR1CAMPR"/>
</dbReference>
<feature type="compositionally biased region" description="Low complexity" evidence="5">
    <location>
        <begin position="455"/>
        <end position="491"/>
    </location>
</feature>
<dbReference type="Pfam" id="PF00615">
    <property type="entry name" value="RGS"/>
    <property type="match status" value="1"/>
</dbReference>
<dbReference type="InterPro" id="IPR036305">
    <property type="entry name" value="RGS_sf"/>
</dbReference>
<feature type="transmembrane region" description="Helical" evidence="6">
    <location>
        <begin position="153"/>
        <end position="178"/>
    </location>
</feature>
<evidence type="ECO:0000256" key="5">
    <source>
        <dbReference type="SAM" id="MobiDB-lite"/>
    </source>
</evidence>
<evidence type="ECO:0000259" key="8">
    <source>
        <dbReference type="PROSITE" id="PS50261"/>
    </source>
</evidence>
<dbReference type="Pfam" id="PF05462">
    <property type="entry name" value="Dicty_CAR"/>
    <property type="match status" value="1"/>
</dbReference>
<feature type="compositionally biased region" description="Polar residues" evidence="5">
    <location>
        <begin position="505"/>
        <end position="514"/>
    </location>
</feature>
<name>A0ABQ8YTL7_9EUKA</name>
<keyword evidence="2 6" id="KW-0812">Transmembrane</keyword>
<dbReference type="PROSITE" id="PS50261">
    <property type="entry name" value="G_PROTEIN_RECEP_F2_4"/>
    <property type="match status" value="1"/>
</dbReference>
<evidence type="ECO:0000256" key="1">
    <source>
        <dbReference type="ARBA" id="ARBA00004141"/>
    </source>
</evidence>
<dbReference type="SMART" id="SM00315">
    <property type="entry name" value="RGS"/>
    <property type="match status" value="1"/>
</dbReference>
<dbReference type="Gene3D" id="1.20.1070.10">
    <property type="entry name" value="Rhodopsin 7-helix transmembrane proteins"/>
    <property type="match status" value="1"/>
</dbReference>
<feature type="transmembrane region" description="Helical" evidence="6">
    <location>
        <begin position="228"/>
        <end position="252"/>
    </location>
</feature>
<protein>
    <submittedName>
        <fullName evidence="9">G protein-coupled receptor</fullName>
    </submittedName>
</protein>
<organism evidence="9 10">
    <name type="scientific">Anaeramoeba flamelloides</name>
    <dbReference type="NCBI Taxonomy" id="1746091"/>
    <lineage>
        <taxon>Eukaryota</taxon>
        <taxon>Metamonada</taxon>
        <taxon>Anaeramoebidae</taxon>
        <taxon>Anaeramoeba</taxon>
    </lineage>
</organism>
<keyword evidence="4 6" id="KW-0472">Membrane</keyword>
<dbReference type="PROSITE" id="PS50132">
    <property type="entry name" value="RGS"/>
    <property type="match status" value="1"/>
</dbReference>
<dbReference type="InterPro" id="IPR017981">
    <property type="entry name" value="GPCR_2-like_7TM"/>
</dbReference>
<evidence type="ECO:0000256" key="3">
    <source>
        <dbReference type="ARBA" id="ARBA00022989"/>
    </source>
</evidence>
<dbReference type="PRINTS" id="PR00247">
    <property type="entry name" value="GPCRCAMP"/>
</dbReference>
<evidence type="ECO:0000313" key="10">
    <source>
        <dbReference type="Proteomes" id="UP001150062"/>
    </source>
</evidence>
<feature type="transmembrane region" description="Helical" evidence="6">
    <location>
        <begin position="48"/>
        <end position="68"/>
    </location>
</feature>
<feature type="region of interest" description="Disordered" evidence="5">
    <location>
        <begin position="441"/>
        <end position="514"/>
    </location>
</feature>
<comment type="caution">
    <text evidence="9">The sequence shown here is derived from an EMBL/GenBank/DDBJ whole genome shotgun (WGS) entry which is preliminary data.</text>
</comment>
<sequence length="514" mass="59224">MSFTSHQNDLLKYVVTIGSCLTILGTIFITTTYITFRELRVSFSSKLILYLTISDFCLSLGFLVSTWANCVLGAFLIQAAALCSILFSFVLTLNLQVYAWKGKDLKHKYLIIIILCLAVPLASGLVCLITDTFKRAGAWCWISNESPGSYFRFGFFYGPLMVIWAYILISILILFFLRNKKHKNEENQWETFGELRKRLTKYLIIFTCVWLFGVVNRTQNFLYPKNPIYAFYFIQSLTNPLQGFSMALFYCFGENLKLPQRVEDFLRDEETTRLFESFLDSHYMGENLSFYREVINFRSIQRPQMKTQKAYQIYNIFIKKTCRSPINVSGLVSAEITKNIENNNITEQIFDDALQQVFYLLETTTKLDFVVSKERNQMVSLYRKREIKGRNVTVELCKKLKSIFTRKGDNIYSRSIATSTFLDQERNSDIELDLLENKNIQKNSDQGETKEIQVKKQANSSKNSSKTSSIKQTSNNSDLSNLPYSSFSSDSSSRDKSINSINISEVTNSSSNSD</sequence>
<evidence type="ECO:0000256" key="4">
    <source>
        <dbReference type="ARBA" id="ARBA00023136"/>
    </source>
</evidence>
<dbReference type="InterPro" id="IPR044926">
    <property type="entry name" value="RGS_subdomain_2"/>
</dbReference>
<gene>
    <name evidence="9" type="ORF">M0813_18081</name>
</gene>
<dbReference type="SUPFAM" id="SSF48097">
    <property type="entry name" value="Regulator of G-protein signaling, RGS"/>
    <property type="match status" value="1"/>
</dbReference>
<feature type="transmembrane region" description="Helical" evidence="6">
    <location>
        <begin position="109"/>
        <end position="133"/>
    </location>
</feature>
<comment type="subcellular location">
    <subcellularLocation>
        <location evidence="1">Membrane</location>
        <topology evidence="1">Multi-pass membrane protein</topology>
    </subcellularLocation>
</comment>
<dbReference type="EMBL" id="JAOAOG010000119">
    <property type="protein sequence ID" value="KAJ6247983.1"/>
    <property type="molecule type" value="Genomic_DNA"/>
</dbReference>
<feature type="transmembrane region" description="Helical" evidence="6">
    <location>
        <begin position="74"/>
        <end position="97"/>
    </location>
</feature>
<dbReference type="InterPro" id="IPR000848">
    <property type="entry name" value="GPCR_cAMP"/>
</dbReference>
<feature type="transmembrane region" description="Helical" evidence="6">
    <location>
        <begin position="13"/>
        <end position="36"/>
    </location>
</feature>
<keyword evidence="9" id="KW-0675">Receptor</keyword>
<dbReference type="Proteomes" id="UP001150062">
    <property type="component" value="Unassembled WGS sequence"/>
</dbReference>
<dbReference type="Gene3D" id="1.10.167.10">
    <property type="entry name" value="Regulator of G-protein Signalling 4, domain 2"/>
    <property type="match status" value="1"/>
</dbReference>
<dbReference type="InterPro" id="IPR022343">
    <property type="entry name" value="GCR1-cAMP_receptor"/>
</dbReference>
<evidence type="ECO:0000259" key="7">
    <source>
        <dbReference type="PROSITE" id="PS50132"/>
    </source>
</evidence>
<dbReference type="CDD" id="cd07440">
    <property type="entry name" value="RGS"/>
    <property type="match status" value="1"/>
</dbReference>
<dbReference type="InterPro" id="IPR016137">
    <property type="entry name" value="RGS"/>
</dbReference>
<accession>A0ABQ8YTL7</accession>